<sequence>MEIYAIGFCVLIVVLTALDFYLRIKLYKLSKARIDNWIEITELNSEAIKANAEDIKRLKKWPKASPIISTHQDKAWCTLFIENGTAILRMPDGTIIPTQTGLTYTSNVDQLPTATVTLFVNLAESAVEYEEGLAEC</sequence>
<evidence type="ECO:0000313" key="3">
    <source>
        <dbReference type="Proteomes" id="UP000515369"/>
    </source>
</evidence>
<dbReference type="KEGG" id="sfol:H3H32_10725"/>
<dbReference type="Proteomes" id="UP000515369">
    <property type="component" value="Chromosome"/>
</dbReference>
<protein>
    <submittedName>
        <fullName evidence="2">Uncharacterized protein</fullName>
    </submittedName>
</protein>
<dbReference type="EMBL" id="CP059732">
    <property type="protein sequence ID" value="QMW05316.1"/>
    <property type="molecule type" value="Genomic_DNA"/>
</dbReference>
<keyword evidence="1" id="KW-1133">Transmembrane helix</keyword>
<dbReference type="AlphaFoldDB" id="A0A7G5H2H4"/>
<name>A0A7G5H2H4_9BACT</name>
<evidence type="ECO:0000313" key="2">
    <source>
        <dbReference type="EMBL" id="QMW05316.1"/>
    </source>
</evidence>
<keyword evidence="1" id="KW-0472">Membrane</keyword>
<organism evidence="2 3">
    <name type="scientific">Spirosoma foliorum</name>
    <dbReference type="NCBI Taxonomy" id="2710596"/>
    <lineage>
        <taxon>Bacteria</taxon>
        <taxon>Pseudomonadati</taxon>
        <taxon>Bacteroidota</taxon>
        <taxon>Cytophagia</taxon>
        <taxon>Cytophagales</taxon>
        <taxon>Cytophagaceae</taxon>
        <taxon>Spirosoma</taxon>
    </lineage>
</organism>
<keyword evidence="1" id="KW-0812">Transmembrane</keyword>
<proteinExistence type="predicted"/>
<feature type="transmembrane region" description="Helical" evidence="1">
    <location>
        <begin position="6"/>
        <end position="24"/>
    </location>
</feature>
<accession>A0A7G5H2H4</accession>
<dbReference type="RefSeq" id="WP_182462662.1">
    <property type="nucleotide sequence ID" value="NZ_CP059732.1"/>
</dbReference>
<evidence type="ECO:0000256" key="1">
    <source>
        <dbReference type="SAM" id="Phobius"/>
    </source>
</evidence>
<keyword evidence="3" id="KW-1185">Reference proteome</keyword>
<reference evidence="2 3" key="1">
    <citation type="submission" date="2020-07" db="EMBL/GenBank/DDBJ databases">
        <title>Spirosoma foliorum sp. nov., isolated from the leaves on the Nejang mountain Korea, Republic of.</title>
        <authorList>
            <person name="Ho H."/>
            <person name="Lee Y.-J."/>
            <person name="Nurcahyanto D.-A."/>
            <person name="Kim S.-G."/>
        </authorList>
    </citation>
    <scope>NUCLEOTIDE SEQUENCE [LARGE SCALE GENOMIC DNA]</scope>
    <source>
        <strain evidence="2 3">PL0136</strain>
    </source>
</reference>
<gene>
    <name evidence="2" type="ORF">H3H32_10725</name>
</gene>